<dbReference type="InterPro" id="IPR035644">
    <property type="entry name" value="MraZ_C"/>
</dbReference>
<dbReference type="SUPFAM" id="SSF89447">
    <property type="entry name" value="AbrB/MazE/MraZ-like"/>
    <property type="match status" value="1"/>
</dbReference>
<dbReference type="Gene3D" id="3.40.1550.20">
    <property type="entry name" value="Transcriptional regulator MraZ domain"/>
    <property type="match status" value="1"/>
</dbReference>
<comment type="subcellular location">
    <subcellularLocation>
        <location evidence="7">Cytoplasm</location>
        <location evidence="7">Nucleoid</location>
    </subcellularLocation>
</comment>
<evidence type="ECO:0000259" key="8">
    <source>
        <dbReference type="PROSITE" id="PS51740"/>
    </source>
</evidence>
<evidence type="ECO:0000256" key="4">
    <source>
        <dbReference type="ARBA" id="ARBA00023015"/>
    </source>
</evidence>
<dbReference type="InterPro" id="IPR007159">
    <property type="entry name" value="SpoVT-AbrB_dom"/>
</dbReference>
<dbReference type="HAMAP" id="MF_01008">
    <property type="entry name" value="MraZ"/>
    <property type="match status" value="1"/>
</dbReference>
<feature type="domain" description="SpoVT-AbrB" evidence="8">
    <location>
        <begin position="87"/>
        <end position="130"/>
    </location>
</feature>
<evidence type="ECO:0000313" key="9">
    <source>
        <dbReference type="EMBL" id="RAL23476.1"/>
    </source>
</evidence>
<dbReference type="InterPro" id="IPR037914">
    <property type="entry name" value="SpoVT-AbrB_sf"/>
</dbReference>
<keyword evidence="5 7" id="KW-0238">DNA-binding</keyword>
<evidence type="ECO:0000256" key="7">
    <source>
        <dbReference type="HAMAP-Rule" id="MF_01008"/>
    </source>
</evidence>
<dbReference type="OrthoDB" id="9807753at2"/>
<dbReference type="GO" id="GO:0009295">
    <property type="term" value="C:nucleoid"/>
    <property type="evidence" value="ECO:0007669"/>
    <property type="project" value="UniProtKB-SubCell"/>
</dbReference>
<dbReference type="GO" id="GO:0005737">
    <property type="term" value="C:cytoplasm"/>
    <property type="evidence" value="ECO:0007669"/>
    <property type="project" value="UniProtKB-UniRule"/>
</dbReference>
<dbReference type="Pfam" id="PF02381">
    <property type="entry name" value="MraZ"/>
    <property type="match status" value="2"/>
</dbReference>
<evidence type="ECO:0000256" key="1">
    <source>
        <dbReference type="ARBA" id="ARBA00013860"/>
    </source>
</evidence>
<evidence type="ECO:0000256" key="3">
    <source>
        <dbReference type="ARBA" id="ARBA00022737"/>
    </source>
</evidence>
<comment type="caution">
    <text evidence="9">The sequence shown here is derived from an EMBL/GenBank/DDBJ whole genome shotgun (WGS) entry which is preliminary data.</text>
</comment>
<dbReference type="PANTHER" id="PTHR34701:SF1">
    <property type="entry name" value="TRANSCRIPTIONAL REGULATOR MRAZ"/>
    <property type="match status" value="1"/>
</dbReference>
<dbReference type="GO" id="GO:0003700">
    <property type="term" value="F:DNA-binding transcription factor activity"/>
    <property type="evidence" value="ECO:0007669"/>
    <property type="project" value="UniProtKB-UniRule"/>
</dbReference>
<accession>A0A328C7U8</accession>
<comment type="subunit">
    <text evidence="7">Forms oligomers.</text>
</comment>
<dbReference type="PANTHER" id="PTHR34701">
    <property type="entry name" value="TRANSCRIPTIONAL REGULATOR MRAZ"/>
    <property type="match status" value="1"/>
</dbReference>
<keyword evidence="10" id="KW-1185">Reference proteome</keyword>
<keyword evidence="6 7" id="KW-0804">Transcription</keyword>
<keyword evidence="4 7" id="KW-0805">Transcription regulation</keyword>
<dbReference type="InterPro" id="IPR035642">
    <property type="entry name" value="MraZ_N"/>
</dbReference>
<proteinExistence type="inferred from homology"/>
<dbReference type="NCBIfam" id="TIGR00242">
    <property type="entry name" value="division/cell wall cluster transcriptional repressor MraZ"/>
    <property type="match status" value="1"/>
</dbReference>
<comment type="similarity">
    <text evidence="7">Belongs to the MraZ family.</text>
</comment>
<dbReference type="GO" id="GO:2000143">
    <property type="term" value="P:negative regulation of DNA-templated transcription initiation"/>
    <property type="evidence" value="ECO:0007669"/>
    <property type="project" value="TreeGrafter"/>
</dbReference>
<keyword evidence="3" id="KW-0677">Repeat</keyword>
<dbReference type="InterPro" id="IPR038619">
    <property type="entry name" value="MraZ_sf"/>
</dbReference>
<dbReference type="EMBL" id="QHKO01000002">
    <property type="protein sequence ID" value="RAL23476.1"/>
    <property type="molecule type" value="Genomic_DNA"/>
</dbReference>
<reference evidence="9 10" key="1">
    <citation type="submission" date="2018-05" db="EMBL/GenBank/DDBJ databases">
        <title>Lujinxingia marina gen. nov. sp. nov., a new facultative anaerobic member of the class Deltaproteobacteria, and proposal of Lujinxingaceae fam. nov.</title>
        <authorList>
            <person name="Li C.-M."/>
        </authorList>
    </citation>
    <scope>NUCLEOTIDE SEQUENCE [LARGE SCALE GENOMIC DNA]</scope>
    <source>
        <strain evidence="9 10">B210</strain>
    </source>
</reference>
<dbReference type="InterPro" id="IPR003444">
    <property type="entry name" value="MraZ"/>
</dbReference>
<evidence type="ECO:0000313" key="10">
    <source>
        <dbReference type="Proteomes" id="UP000249169"/>
    </source>
</evidence>
<dbReference type="PROSITE" id="PS51740">
    <property type="entry name" value="SPOVT_ABRB"/>
    <property type="match status" value="2"/>
</dbReference>
<feature type="domain" description="SpoVT-AbrB" evidence="8">
    <location>
        <begin position="7"/>
        <end position="58"/>
    </location>
</feature>
<dbReference type="Proteomes" id="UP000249169">
    <property type="component" value="Unassembled WGS sequence"/>
</dbReference>
<dbReference type="CDD" id="cd16320">
    <property type="entry name" value="MraZ_N"/>
    <property type="match status" value="1"/>
</dbReference>
<organism evidence="9 10">
    <name type="scientific">Lujinxingia litoralis</name>
    <dbReference type="NCBI Taxonomy" id="2211119"/>
    <lineage>
        <taxon>Bacteria</taxon>
        <taxon>Deltaproteobacteria</taxon>
        <taxon>Bradymonadales</taxon>
        <taxon>Lujinxingiaceae</taxon>
        <taxon>Lujinxingia</taxon>
    </lineage>
</organism>
<sequence>MSMFRGQYEHTMDGKGRISVPARYRDVLAANDLTGEHADRLILTRTFEQCLVVYPMDKWLAFEEKVRSLPQFNPNVQQLKRVYIAGAVECSIDSHGRLLVPQAMRDFAQLDRECVWVGQLDTVELWSRAKWEGAVEQALEDPQALSAAMSELGL</sequence>
<name>A0A328C7U8_9DELT</name>
<keyword evidence="2 7" id="KW-0963">Cytoplasm</keyword>
<dbReference type="AlphaFoldDB" id="A0A328C7U8"/>
<dbReference type="CDD" id="cd16321">
    <property type="entry name" value="MraZ_C"/>
    <property type="match status" value="1"/>
</dbReference>
<evidence type="ECO:0000256" key="2">
    <source>
        <dbReference type="ARBA" id="ARBA00022490"/>
    </source>
</evidence>
<gene>
    <name evidence="7 9" type="primary">mraZ</name>
    <name evidence="9" type="ORF">DL240_04755</name>
</gene>
<evidence type="ECO:0000256" key="6">
    <source>
        <dbReference type="ARBA" id="ARBA00023163"/>
    </source>
</evidence>
<evidence type="ECO:0000256" key="5">
    <source>
        <dbReference type="ARBA" id="ARBA00023125"/>
    </source>
</evidence>
<dbReference type="GO" id="GO:0000976">
    <property type="term" value="F:transcription cis-regulatory region binding"/>
    <property type="evidence" value="ECO:0007669"/>
    <property type="project" value="TreeGrafter"/>
</dbReference>
<protein>
    <recommendedName>
        <fullName evidence="1 7">Transcriptional regulator MraZ</fullName>
    </recommendedName>
</protein>
<dbReference type="InterPro" id="IPR020603">
    <property type="entry name" value="MraZ_dom"/>
</dbReference>